<proteinExistence type="predicted"/>
<name>A0A8S5NDM8_9CAUD</name>
<organism evidence="1">
    <name type="scientific">Podoviridae sp. ct9f93</name>
    <dbReference type="NCBI Taxonomy" id="2826544"/>
    <lineage>
        <taxon>Viruses</taxon>
        <taxon>Duplodnaviria</taxon>
        <taxon>Heunggongvirae</taxon>
        <taxon>Uroviricota</taxon>
        <taxon>Caudoviricetes</taxon>
    </lineage>
</organism>
<sequence>MMGREKPLIGFTGVEVLFDIFSNNVSAMIHDM</sequence>
<evidence type="ECO:0000313" key="1">
    <source>
        <dbReference type="EMBL" id="DAD92729.1"/>
    </source>
</evidence>
<reference evidence="1" key="1">
    <citation type="journal article" date="2021" name="Proc. Natl. Acad. Sci. U.S.A.">
        <title>A Catalog of Tens of Thousands of Viruses from Human Metagenomes Reveals Hidden Associations with Chronic Diseases.</title>
        <authorList>
            <person name="Tisza M.J."/>
            <person name="Buck C.B."/>
        </authorList>
    </citation>
    <scope>NUCLEOTIDE SEQUENCE</scope>
    <source>
        <strain evidence="1">Ct9f93</strain>
    </source>
</reference>
<protein>
    <submittedName>
        <fullName evidence="1">Uncharacterized protein</fullName>
    </submittedName>
</protein>
<dbReference type="EMBL" id="BK015142">
    <property type="protein sequence ID" value="DAD92729.1"/>
    <property type="molecule type" value="Genomic_DNA"/>
</dbReference>
<accession>A0A8S5NDM8</accession>